<evidence type="ECO:0000313" key="3">
    <source>
        <dbReference type="Proteomes" id="UP001187682"/>
    </source>
</evidence>
<proteinExistence type="predicted"/>
<dbReference type="EMBL" id="ONZQ02000011">
    <property type="protein sequence ID" value="SPO04748.1"/>
    <property type="molecule type" value="Genomic_DNA"/>
</dbReference>
<name>A0AAE8N482_9PEZI</name>
<gene>
    <name evidence="2" type="ORF">DNG_07433</name>
</gene>
<reference evidence="2" key="1">
    <citation type="submission" date="2018-03" db="EMBL/GenBank/DDBJ databases">
        <authorList>
            <person name="Guldener U."/>
        </authorList>
    </citation>
    <scope>NUCLEOTIDE SEQUENCE</scope>
</reference>
<organism evidence="2 3">
    <name type="scientific">Cephalotrichum gorgonifer</name>
    <dbReference type="NCBI Taxonomy" id="2041049"/>
    <lineage>
        <taxon>Eukaryota</taxon>
        <taxon>Fungi</taxon>
        <taxon>Dikarya</taxon>
        <taxon>Ascomycota</taxon>
        <taxon>Pezizomycotina</taxon>
        <taxon>Sordariomycetes</taxon>
        <taxon>Hypocreomycetidae</taxon>
        <taxon>Microascales</taxon>
        <taxon>Microascaceae</taxon>
        <taxon>Cephalotrichum</taxon>
    </lineage>
</organism>
<protein>
    <submittedName>
        <fullName evidence="2">Uncharacterized protein</fullName>
    </submittedName>
</protein>
<feature type="region of interest" description="Disordered" evidence="1">
    <location>
        <begin position="27"/>
        <end position="49"/>
    </location>
</feature>
<feature type="compositionally biased region" description="Basic and acidic residues" evidence="1">
    <location>
        <begin position="29"/>
        <end position="46"/>
    </location>
</feature>
<sequence length="275" mass="31149">MPDNAPMIWWERIQYMSYLDLFNGQDTEGTARKTDENPNESEDRSGASHTLLASPSFASRLPGSRSRHQDDSRYSPFWAMSYLMFKFKARHAHDRAAARREQRRRQLDKYFGFTPISRRSDPDLEASYIFGRALRHAGFGGGGDDLVKVWEDPTKAELRRIARLGKEDGWRLASALVATPRLGREEGLLLWGALEGIFRVPEECRVALETARGMRCFTEVPVAHLADVGMKARLEMRLASEGNTEQDGRVETGFMGSLRRPWGPVVACMPVIAEE</sequence>
<evidence type="ECO:0000313" key="2">
    <source>
        <dbReference type="EMBL" id="SPO04748.1"/>
    </source>
</evidence>
<dbReference type="AlphaFoldDB" id="A0AAE8N482"/>
<accession>A0AAE8N482</accession>
<dbReference type="Proteomes" id="UP001187682">
    <property type="component" value="Unassembled WGS sequence"/>
</dbReference>
<evidence type="ECO:0000256" key="1">
    <source>
        <dbReference type="SAM" id="MobiDB-lite"/>
    </source>
</evidence>
<keyword evidence="3" id="KW-1185">Reference proteome</keyword>
<comment type="caution">
    <text evidence="2">The sequence shown here is derived from an EMBL/GenBank/DDBJ whole genome shotgun (WGS) entry which is preliminary data.</text>
</comment>